<keyword evidence="2" id="KW-1185">Reference proteome</keyword>
<comment type="caution">
    <text evidence="1">The sequence shown here is derived from an EMBL/GenBank/DDBJ whole genome shotgun (WGS) entry which is preliminary data.</text>
</comment>
<evidence type="ECO:0000313" key="1">
    <source>
        <dbReference type="EMBL" id="TGD57337.1"/>
    </source>
</evidence>
<dbReference type="Gene3D" id="1.10.1660.10">
    <property type="match status" value="1"/>
</dbReference>
<name>A0A4Z0L4F4_9FLAO</name>
<protein>
    <submittedName>
        <fullName evidence="1">MerR family transcriptional regulator</fullName>
    </submittedName>
</protein>
<accession>A0A4Z0L4F4</accession>
<gene>
    <name evidence="1" type="ORF">E4635_12005</name>
</gene>
<organism evidence="1 2">
    <name type="scientific">Flavobacterium humi</name>
    <dbReference type="NCBI Taxonomy" id="2562683"/>
    <lineage>
        <taxon>Bacteria</taxon>
        <taxon>Pseudomonadati</taxon>
        <taxon>Bacteroidota</taxon>
        <taxon>Flavobacteriia</taxon>
        <taxon>Flavobacteriales</taxon>
        <taxon>Flavobacteriaceae</taxon>
        <taxon>Flavobacterium</taxon>
    </lineage>
</organism>
<dbReference type="AlphaFoldDB" id="A0A4Z0L4F4"/>
<dbReference type="OrthoDB" id="1372720at2"/>
<dbReference type="SUPFAM" id="SSF46955">
    <property type="entry name" value="Putative DNA-binding domain"/>
    <property type="match status" value="1"/>
</dbReference>
<dbReference type="EMBL" id="SRLH01000006">
    <property type="protein sequence ID" value="TGD57337.1"/>
    <property type="molecule type" value="Genomic_DNA"/>
</dbReference>
<proteinExistence type="predicted"/>
<evidence type="ECO:0000313" key="2">
    <source>
        <dbReference type="Proteomes" id="UP000297407"/>
    </source>
</evidence>
<dbReference type="InterPro" id="IPR009061">
    <property type="entry name" value="DNA-bd_dom_put_sf"/>
</dbReference>
<reference evidence="1 2" key="1">
    <citation type="submission" date="2019-04" db="EMBL/GenBank/DDBJ databases">
        <title>Flavobacterium sp. strain DS2-A Genome sequencing and assembly.</title>
        <authorList>
            <person name="Kim I."/>
        </authorList>
    </citation>
    <scope>NUCLEOTIDE SEQUENCE [LARGE SCALE GENOMIC DNA]</scope>
    <source>
        <strain evidence="1 2">DS2-A</strain>
    </source>
</reference>
<sequence>MEYVNSKEAMRMLSIKSTTTLMKYESEGKIKPTRILGSNRKRYKVVDLQKILKGY</sequence>
<dbReference type="Proteomes" id="UP000297407">
    <property type="component" value="Unassembled WGS sequence"/>
</dbReference>